<proteinExistence type="inferred from homology"/>
<gene>
    <name evidence="3" type="ORF">SS37A_00580</name>
</gene>
<comment type="similarity">
    <text evidence="1">Belongs to the thioesterase family.</text>
</comment>
<evidence type="ECO:0000313" key="4">
    <source>
        <dbReference type="Proteomes" id="UP001317629"/>
    </source>
</evidence>
<evidence type="ECO:0000256" key="1">
    <source>
        <dbReference type="ARBA" id="ARBA00007169"/>
    </source>
</evidence>
<dbReference type="Gene3D" id="3.40.50.1820">
    <property type="entry name" value="alpha/beta hydrolase"/>
    <property type="match status" value="1"/>
</dbReference>
<dbReference type="PANTHER" id="PTHR11487">
    <property type="entry name" value="THIOESTERASE"/>
    <property type="match status" value="1"/>
</dbReference>
<dbReference type="SUPFAM" id="SSF53474">
    <property type="entry name" value="alpha/beta-Hydrolases"/>
    <property type="match status" value="1"/>
</dbReference>
<dbReference type="InterPro" id="IPR001031">
    <property type="entry name" value="Thioesterase"/>
</dbReference>
<dbReference type="InterPro" id="IPR029058">
    <property type="entry name" value="AB_hydrolase_fold"/>
</dbReference>
<sequence>MGQKRGGDFVGFDAMAADLHLMIDAAKEVDHAVISPTSEVAAAVEPAPRWPKRIGRKRRRREIGPMQIAATNLDAANATCSAAPSRRRDERLARLKTDEDLIGELVRLNGTPPELFKSKELLRLALDTLAADFAVCSSFSFKKREKLSLDIVVLGGRDDMIEEDALSAWREETLGQTALLMFAGGHFFFNENENVFFARLISELDRTSRASCRCDCVSR</sequence>
<reference evidence="3 4" key="1">
    <citation type="journal article" date="2023" name="Int. J. Syst. Evol. Microbiol.">
        <title>Methylocystis iwaonis sp. nov., a type II methane-oxidizing bacterium from surface soil of a rice paddy field in Japan, and emended description of the genus Methylocystis (ex Whittenbury et al. 1970) Bowman et al. 1993.</title>
        <authorList>
            <person name="Kaise H."/>
            <person name="Sawadogo J.B."/>
            <person name="Alam M.S."/>
            <person name="Ueno C."/>
            <person name="Dianou D."/>
            <person name="Shinjo R."/>
            <person name="Asakawa S."/>
        </authorList>
    </citation>
    <scope>NUCLEOTIDE SEQUENCE [LARGE SCALE GENOMIC DNA]</scope>
    <source>
        <strain evidence="3 4">SS37A-Re</strain>
    </source>
</reference>
<dbReference type="EMBL" id="AP027142">
    <property type="protein sequence ID" value="BDV32529.1"/>
    <property type="molecule type" value="Genomic_DNA"/>
</dbReference>
<feature type="domain" description="Thioesterase" evidence="2">
    <location>
        <begin position="83"/>
        <end position="194"/>
    </location>
</feature>
<name>A0ABM8E3R6_9HYPH</name>
<accession>A0ABM8E3R6</accession>
<evidence type="ECO:0000313" key="3">
    <source>
        <dbReference type="EMBL" id="BDV32529.1"/>
    </source>
</evidence>
<dbReference type="InterPro" id="IPR012223">
    <property type="entry name" value="TEII"/>
</dbReference>
<dbReference type="Proteomes" id="UP001317629">
    <property type="component" value="Chromosome"/>
</dbReference>
<dbReference type="Pfam" id="PF00975">
    <property type="entry name" value="Thioesterase"/>
    <property type="match status" value="1"/>
</dbReference>
<organism evidence="3 4">
    <name type="scientific">Methylocystis iwaonis</name>
    <dbReference type="NCBI Taxonomy" id="2885079"/>
    <lineage>
        <taxon>Bacteria</taxon>
        <taxon>Pseudomonadati</taxon>
        <taxon>Pseudomonadota</taxon>
        <taxon>Alphaproteobacteria</taxon>
        <taxon>Hyphomicrobiales</taxon>
        <taxon>Methylocystaceae</taxon>
        <taxon>Methylocystis</taxon>
    </lineage>
</organism>
<protein>
    <recommendedName>
        <fullName evidence="2">Thioesterase domain-containing protein</fullName>
    </recommendedName>
</protein>
<dbReference type="PANTHER" id="PTHR11487:SF0">
    <property type="entry name" value="S-ACYL FATTY ACID SYNTHASE THIOESTERASE, MEDIUM CHAIN"/>
    <property type="match status" value="1"/>
</dbReference>
<keyword evidence="4" id="KW-1185">Reference proteome</keyword>
<evidence type="ECO:0000259" key="2">
    <source>
        <dbReference type="Pfam" id="PF00975"/>
    </source>
</evidence>